<feature type="compositionally biased region" description="Polar residues" evidence="3">
    <location>
        <begin position="302"/>
        <end position="338"/>
    </location>
</feature>
<evidence type="ECO:0000259" key="5">
    <source>
        <dbReference type="PROSITE" id="PS51294"/>
    </source>
</evidence>
<dbReference type="ExpressionAtlas" id="G7J526">
    <property type="expression patterns" value="differential"/>
</dbReference>
<accession>A0A0C3VP54</accession>
<evidence type="ECO:0000313" key="7">
    <source>
        <dbReference type="EnsemblPlants" id="AES73151"/>
    </source>
</evidence>
<sequence>MPEKKSKKVTFSENAIATITQRYDVATVLTVFQELSHYAADENFNWNELVKKTTTGISTAREYQMLWRHLAYGYSFPEDLDQEAQPMDDDSDLDCELESLPSGCAESTSETSACVKVIIASRTLSESTPSSATIEAPMTVNFPVCHSSRTSNISQPSILMDQSSIMFPVTVPRQTLPTVSSTDALETKVTIGGTAASKRKRKAWSEEEDNLLRDAVQKWGEGNWATMAKGDSFPIKRSATQLSQRWSALRKKDGSANPGPTATTVTTNTQYTAEQLATRHSLNLALDMPFKKLSAPGVTDPGRTSTSIKNQVQPRNTAQFSTIRSSVPSQRPAQQACGSPTKPKLASENSVSKCNAMSARESKPGIVHSGAQTQTVSRTNAAPHLMVSQAKNVAHTVPACSTLTKTPISAGGHQKIRSNVPAGSSLTKTPISTGLAPVQPNVNVPDGRSLSRTPIAAGLPSNQKVHSNVPTGNSLTKTPISSCLPSNQKVHLNVSAGNSLTKTPITAGLPSNQKAHSNVPAGSSLTKTPITAGLPSNQKAHSNVPAGSSLTKTPISVGLPSNQKAHSNVPAGSSLTKTPISVGLPSDKKVHLNVHVASSLTKTPISASSPSNQKVHSNVPVGSSLTKTPISSGLSSDKKVHSNVPVASSLTKTPIYAGLPSGPKVHSNVPAGNSLTKTPVSASSPSDPKVHSNVPAGNSVTKTPISAGLPSDPKVHSNVPAGNTLTKTPISAGLPSDPKVHSNVPAGNSLTKIPISAGFPSDPKVHSNVPAGNSLTKTPISACLPSDPKVHSNVLAGNSLTKTPISTGLPSDQKDKHVTSVKEEEKRLAEPGSTPKENVKEEASTSTTEGQVNRKLDKARLDLDKAKSMPSEEVLEHKAVPQNPVGSEERGSVKNSNFTPNKATENGNDNLNKESQNLNQDKKTSSVNENSQHQNMKEKLVNLPKQDECRQGLEVP</sequence>
<evidence type="ECO:0000256" key="2">
    <source>
        <dbReference type="ARBA" id="ARBA00023242"/>
    </source>
</evidence>
<feature type="domain" description="HTH myb-type" evidence="5">
    <location>
        <begin position="196"/>
        <end position="254"/>
    </location>
</feature>
<keyword evidence="6" id="KW-0238">DNA-binding</keyword>
<dbReference type="Proteomes" id="UP000002051">
    <property type="component" value="Chromosome 3"/>
</dbReference>
<evidence type="ECO:0000313" key="6">
    <source>
        <dbReference type="EMBL" id="AES73151.2"/>
    </source>
</evidence>
<feature type="compositionally biased region" description="Polar residues" evidence="3">
    <location>
        <begin position="603"/>
        <end position="635"/>
    </location>
</feature>
<dbReference type="EMBL" id="CM001219">
    <property type="protein sequence ID" value="AES73151.2"/>
    <property type="molecule type" value="Genomic_DNA"/>
</dbReference>
<feature type="compositionally biased region" description="Polar residues" evidence="3">
    <location>
        <begin position="801"/>
        <end position="810"/>
    </location>
</feature>
<feature type="region of interest" description="Disordered" evidence="3">
    <location>
        <begin position="603"/>
        <end position="646"/>
    </location>
</feature>
<dbReference type="SMART" id="SM00717">
    <property type="entry name" value="SANT"/>
    <property type="match status" value="1"/>
</dbReference>
<dbReference type="HOGENOM" id="CLU_013338_0_0_1"/>
<accession>G7J526</accession>
<dbReference type="InterPro" id="IPR017930">
    <property type="entry name" value="Myb_dom"/>
</dbReference>
<evidence type="ECO:0000256" key="1">
    <source>
        <dbReference type="ARBA" id="ARBA00004123"/>
    </source>
</evidence>
<feature type="compositionally biased region" description="Basic and acidic residues" evidence="3">
    <location>
        <begin position="812"/>
        <end position="829"/>
    </location>
</feature>
<dbReference type="SUPFAM" id="SSF46689">
    <property type="entry name" value="Homeodomain-like"/>
    <property type="match status" value="1"/>
</dbReference>
<feature type="compositionally biased region" description="Basic and acidic residues" evidence="3">
    <location>
        <begin position="935"/>
        <end position="956"/>
    </location>
</feature>
<feature type="region of interest" description="Disordered" evidence="3">
    <location>
        <begin position="661"/>
        <end position="713"/>
    </location>
</feature>
<feature type="compositionally biased region" description="Polar residues" evidence="3">
    <location>
        <begin position="421"/>
        <end position="432"/>
    </location>
</feature>
<dbReference type="InterPro" id="IPR009057">
    <property type="entry name" value="Homeodomain-like_sf"/>
</dbReference>
<keyword evidence="8" id="KW-1185">Reference proteome</keyword>
<reference evidence="7" key="3">
    <citation type="submission" date="2015-04" db="UniProtKB">
        <authorList>
            <consortium name="EnsemblPlants"/>
        </authorList>
    </citation>
    <scope>IDENTIFICATION</scope>
    <source>
        <strain evidence="7">cv. Jemalong A17</strain>
    </source>
</reference>
<gene>
    <name evidence="6" type="ordered locus">MTR_3g100180</name>
</gene>
<feature type="compositionally biased region" description="Basic and acidic residues" evidence="3">
    <location>
        <begin position="852"/>
        <end position="867"/>
    </location>
</feature>
<feature type="compositionally biased region" description="Polar residues" evidence="3">
    <location>
        <begin position="460"/>
        <end position="478"/>
    </location>
</feature>
<dbReference type="PROSITE" id="PS51294">
    <property type="entry name" value="HTH_MYB"/>
    <property type="match status" value="1"/>
</dbReference>
<protein>
    <submittedName>
        <fullName evidence="6">Myb-like DNA-binding domain protein</fullName>
    </submittedName>
</protein>
<dbReference type="CDD" id="cd11660">
    <property type="entry name" value="SANT_TRF"/>
    <property type="match status" value="1"/>
</dbReference>
<organism evidence="6 8">
    <name type="scientific">Medicago truncatula</name>
    <name type="common">Barrel medic</name>
    <name type="synonym">Medicago tribuloides</name>
    <dbReference type="NCBI Taxonomy" id="3880"/>
    <lineage>
        <taxon>Eukaryota</taxon>
        <taxon>Viridiplantae</taxon>
        <taxon>Streptophyta</taxon>
        <taxon>Embryophyta</taxon>
        <taxon>Tracheophyta</taxon>
        <taxon>Spermatophyta</taxon>
        <taxon>Magnoliopsida</taxon>
        <taxon>eudicotyledons</taxon>
        <taxon>Gunneridae</taxon>
        <taxon>Pentapetalae</taxon>
        <taxon>rosids</taxon>
        <taxon>fabids</taxon>
        <taxon>Fabales</taxon>
        <taxon>Fabaceae</taxon>
        <taxon>Papilionoideae</taxon>
        <taxon>50 kb inversion clade</taxon>
        <taxon>NPAAA clade</taxon>
        <taxon>Hologalegina</taxon>
        <taxon>IRL clade</taxon>
        <taxon>Trifolieae</taxon>
        <taxon>Medicago</taxon>
    </lineage>
</organism>
<feature type="compositionally biased region" description="Polar residues" evidence="3">
    <location>
        <begin position="893"/>
        <end position="934"/>
    </location>
</feature>
<proteinExistence type="predicted"/>
<dbReference type="STRING" id="3880.G7J526"/>
<evidence type="ECO:0000259" key="4">
    <source>
        <dbReference type="PROSITE" id="PS50090"/>
    </source>
</evidence>
<feature type="region of interest" description="Disordered" evidence="3">
    <location>
        <begin position="801"/>
        <end position="956"/>
    </location>
</feature>
<dbReference type="EnsemblPlants" id="AES73151">
    <property type="protein sequence ID" value="AES73151"/>
    <property type="gene ID" value="MTR_3g100180"/>
</dbReference>
<keyword evidence="2" id="KW-0539">Nucleus</keyword>
<name>G7J526_MEDTR</name>
<dbReference type="PANTHER" id="PTHR47206">
    <property type="entry name" value="HOMEODOMAIN-LIKE SUPERFAMILY PROTEIN"/>
    <property type="match status" value="1"/>
</dbReference>
<reference evidence="6 8" key="2">
    <citation type="journal article" date="2014" name="BMC Genomics">
        <title>An improved genome release (version Mt4.0) for the model legume Medicago truncatula.</title>
        <authorList>
            <person name="Tang H."/>
            <person name="Krishnakumar V."/>
            <person name="Bidwell S."/>
            <person name="Rosen B."/>
            <person name="Chan A."/>
            <person name="Zhou S."/>
            <person name="Gentzbittel L."/>
            <person name="Childs K.L."/>
            <person name="Yandell M."/>
            <person name="Gundlach H."/>
            <person name="Mayer K.F."/>
            <person name="Schwartz D.C."/>
            <person name="Town C.D."/>
        </authorList>
    </citation>
    <scope>GENOME REANNOTATION</scope>
    <source>
        <strain evidence="7 8">cv. Jemalong A17</strain>
    </source>
</reference>
<dbReference type="PROSITE" id="PS50090">
    <property type="entry name" value="MYB_LIKE"/>
    <property type="match status" value="1"/>
</dbReference>
<reference evidence="6 8" key="1">
    <citation type="journal article" date="2011" name="Nature">
        <title>The Medicago genome provides insight into the evolution of rhizobial symbioses.</title>
        <authorList>
            <person name="Young N.D."/>
            <person name="Debelle F."/>
            <person name="Oldroyd G.E."/>
            <person name="Geurts R."/>
            <person name="Cannon S.B."/>
            <person name="Udvardi M.K."/>
            <person name="Benedito V.A."/>
            <person name="Mayer K.F."/>
            <person name="Gouzy J."/>
            <person name="Schoof H."/>
            <person name="Van de Peer Y."/>
            <person name="Proost S."/>
            <person name="Cook D.R."/>
            <person name="Meyers B.C."/>
            <person name="Spannagl M."/>
            <person name="Cheung F."/>
            <person name="De Mita S."/>
            <person name="Krishnakumar V."/>
            <person name="Gundlach H."/>
            <person name="Zhou S."/>
            <person name="Mudge J."/>
            <person name="Bharti A.K."/>
            <person name="Murray J.D."/>
            <person name="Naoumkina M.A."/>
            <person name="Rosen B."/>
            <person name="Silverstein K.A."/>
            <person name="Tang H."/>
            <person name="Rombauts S."/>
            <person name="Zhao P.X."/>
            <person name="Zhou P."/>
            <person name="Barbe V."/>
            <person name="Bardou P."/>
            <person name="Bechner M."/>
            <person name="Bellec A."/>
            <person name="Berger A."/>
            <person name="Berges H."/>
            <person name="Bidwell S."/>
            <person name="Bisseling T."/>
            <person name="Choisne N."/>
            <person name="Couloux A."/>
            <person name="Denny R."/>
            <person name="Deshpande S."/>
            <person name="Dai X."/>
            <person name="Doyle J.J."/>
            <person name="Dudez A.M."/>
            <person name="Farmer A.D."/>
            <person name="Fouteau S."/>
            <person name="Franken C."/>
            <person name="Gibelin C."/>
            <person name="Gish J."/>
            <person name="Goldstein S."/>
            <person name="Gonzalez A.J."/>
            <person name="Green P.J."/>
            <person name="Hallab A."/>
            <person name="Hartog M."/>
            <person name="Hua A."/>
            <person name="Humphray S.J."/>
            <person name="Jeong D.H."/>
            <person name="Jing Y."/>
            <person name="Jocker A."/>
            <person name="Kenton S.M."/>
            <person name="Kim D.J."/>
            <person name="Klee K."/>
            <person name="Lai H."/>
            <person name="Lang C."/>
            <person name="Lin S."/>
            <person name="Macmil S.L."/>
            <person name="Magdelenat G."/>
            <person name="Matthews L."/>
            <person name="McCorrison J."/>
            <person name="Monaghan E.L."/>
            <person name="Mun J.H."/>
            <person name="Najar F.Z."/>
            <person name="Nicholson C."/>
            <person name="Noirot C."/>
            <person name="O'Bleness M."/>
            <person name="Paule C.R."/>
            <person name="Poulain J."/>
            <person name="Prion F."/>
            <person name="Qin B."/>
            <person name="Qu C."/>
            <person name="Retzel E.F."/>
            <person name="Riddle C."/>
            <person name="Sallet E."/>
            <person name="Samain S."/>
            <person name="Samson N."/>
            <person name="Sanders I."/>
            <person name="Saurat O."/>
            <person name="Scarpelli C."/>
            <person name="Schiex T."/>
            <person name="Segurens B."/>
            <person name="Severin A.J."/>
            <person name="Sherrier D.J."/>
            <person name="Shi R."/>
            <person name="Sims S."/>
            <person name="Singer S.R."/>
            <person name="Sinharoy S."/>
            <person name="Sterck L."/>
            <person name="Viollet A."/>
            <person name="Wang B.B."/>
            <person name="Wang K."/>
            <person name="Wang M."/>
            <person name="Wang X."/>
            <person name="Warfsmann J."/>
            <person name="Weissenbach J."/>
            <person name="White D.D."/>
            <person name="White J.D."/>
            <person name="Wiley G.B."/>
            <person name="Wincker P."/>
            <person name="Xing Y."/>
            <person name="Yang L."/>
            <person name="Yao Z."/>
            <person name="Ying F."/>
            <person name="Zhai J."/>
            <person name="Zhou L."/>
            <person name="Zuber A."/>
            <person name="Denarie J."/>
            <person name="Dixon R.A."/>
            <person name="May G.D."/>
            <person name="Schwartz D.C."/>
            <person name="Rogers J."/>
            <person name="Quetier F."/>
            <person name="Town C.D."/>
            <person name="Roe B.A."/>
        </authorList>
    </citation>
    <scope>NUCLEOTIDE SEQUENCE [LARGE SCALE GENOMIC DNA]</scope>
    <source>
        <strain evidence="6">A17</strain>
        <strain evidence="7 8">cv. Jemalong A17</strain>
    </source>
</reference>
<dbReference type="PANTHER" id="PTHR47206:SF1">
    <property type="entry name" value="HOMEODOMAIN-LIKE SUPERFAMILY PROTEIN"/>
    <property type="match status" value="1"/>
</dbReference>
<dbReference type="InterPro" id="IPR001005">
    <property type="entry name" value="SANT/Myb"/>
</dbReference>
<dbReference type="AlphaFoldDB" id="G7J526"/>
<evidence type="ECO:0000256" key="3">
    <source>
        <dbReference type="SAM" id="MobiDB-lite"/>
    </source>
</evidence>
<feature type="domain" description="Myb-like" evidence="4">
    <location>
        <begin position="196"/>
        <end position="250"/>
    </location>
</feature>
<feature type="compositionally biased region" description="Polar residues" evidence="3">
    <location>
        <begin position="695"/>
        <end position="704"/>
    </location>
</feature>
<dbReference type="Pfam" id="PF00249">
    <property type="entry name" value="Myb_DNA-binding"/>
    <property type="match status" value="1"/>
</dbReference>
<feature type="compositionally biased region" description="Polar residues" evidence="3">
    <location>
        <begin position="670"/>
        <end position="686"/>
    </location>
</feature>
<dbReference type="GO" id="GO:0000976">
    <property type="term" value="F:transcription cis-regulatory region binding"/>
    <property type="evidence" value="ECO:0000318"/>
    <property type="project" value="GO_Central"/>
</dbReference>
<evidence type="ECO:0000313" key="8">
    <source>
        <dbReference type="Proteomes" id="UP000002051"/>
    </source>
</evidence>
<feature type="region of interest" description="Disordered" evidence="3">
    <location>
        <begin position="408"/>
        <end position="478"/>
    </location>
</feature>
<feature type="region of interest" description="Disordered" evidence="3">
    <location>
        <begin position="295"/>
        <end position="375"/>
    </location>
</feature>
<dbReference type="GO" id="GO:0005634">
    <property type="term" value="C:nucleus"/>
    <property type="evidence" value="ECO:0007669"/>
    <property type="project" value="UniProtKB-SubCell"/>
</dbReference>
<comment type="subcellular location">
    <subcellularLocation>
        <location evidence="1">Nucleus</location>
    </subcellularLocation>
</comment>
<dbReference type="Gene3D" id="1.10.10.60">
    <property type="entry name" value="Homeodomain-like"/>
    <property type="match status" value="1"/>
</dbReference>